<feature type="transmembrane region" description="Helical" evidence="6">
    <location>
        <begin position="58"/>
        <end position="78"/>
    </location>
</feature>
<keyword evidence="2 6" id="KW-0812">Transmembrane</keyword>
<dbReference type="Pfam" id="PF07782">
    <property type="entry name" value="DC_STAMP"/>
    <property type="match status" value="1"/>
</dbReference>
<evidence type="ECO:0000256" key="5">
    <source>
        <dbReference type="SAM" id="Coils"/>
    </source>
</evidence>
<keyword evidence="8" id="KW-1185">Reference proteome</keyword>
<proteinExistence type="predicted"/>
<evidence type="ECO:0000256" key="1">
    <source>
        <dbReference type="ARBA" id="ARBA00004141"/>
    </source>
</evidence>
<evidence type="ECO:0000256" key="3">
    <source>
        <dbReference type="ARBA" id="ARBA00022989"/>
    </source>
</evidence>
<accession>A0A6P4IIV9</accession>
<dbReference type="InterPro" id="IPR051856">
    <property type="entry name" value="CSR-E3_Ligase_Protein"/>
</dbReference>
<organism evidence="8 9">
    <name type="scientific">Drosophila kikkawai</name>
    <name type="common">Fruit fly</name>
    <dbReference type="NCBI Taxonomy" id="30033"/>
    <lineage>
        <taxon>Eukaryota</taxon>
        <taxon>Metazoa</taxon>
        <taxon>Ecdysozoa</taxon>
        <taxon>Arthropoda</taxon>
        <taxon>Hexapoda</taxon>
        <taxon>Insecta</taxon>
        <taxon>Pterygota</taxon>
        <taxon>Neoptera</taxon>
        <taxon>Endopterygota</taxon>
        <taxon>Diptera</taxon>
        <taxon>Brachycera</taxon>
        <taxon>Muscomorpha</taxon>
        <taxon>Ephydroidea</taxon>
        <taxon>Drosophilidae</taxon>
        <taxon>Drosophila</taxon>
        <taxon>Sophophora</taxon>
    </lineage>
</organism>
<feature type="coiled-coil region" evidence="5">
    <location>
        <begin position="581"/>
        <end position="608"/>
    </location>
</feature>
<name>A0A6P4IIV9_DROKI</name>
<feature type="transmembrane region" description="Helical" evidence="6">
    <location>
        <begin position="535"/>
        <end position="551"/>
    </location>
</feature>
<dbReference type="OMA" id="EHEVRFN"/>
<feature type="domain" description="Dendritic cell-specific transmembrane protein-like" evidence="7">
    <location>
        <begin position="389"/>
        <end position="580"/>
    </location>
</feature>
<reference evidence="9" key="1">
    <citation type="submission" date="2025-08" db="UniProtKB">
        <authorList>
            <consortium name="RefSeq"/>
        </authorList>
    </citation>
    <scope>IDENTIFICATION</scope>
    <source>
        <strain evidence="9">14028-0561.14</strain>
        <tissue evidence="9">Whole fly</tissue>
    </source>
</reference>
<dbReference type="GO" id="GO:0016020">
    <property type="term" value="C:membrane"/>
    <property type="evidence" value="ECO:0007669"/>
    <property type="project" value="UniProtKB-SubCell"/>
</dbReference>
<feature type="transmembrane region" description="Helical" evidence="6">
    <location>
        <begin position="27"/>
        <end position="52"/>
    </location>
</feature>
<dbReference type="PANTHER" id="PTHR21041:SF17">
    <property type="entry name" value="E3 UBIQUITIN-PROTEIN LIGASE DCST1"/>
    <property type="match status" value="1"/>
</dbReference>
<dbReference type="InterPro" id="IPR012858">
    <property type="entry name" value="DC_STAMP-like"/>
</dbReference>
<keyword evidence="4 6" id="KW-0472">Membrane</keyword>
<dbReference type="RefSeq" id="XP_017022701.1">
    <property type="nucleotide sequence ID" value="XM_017167212.3"/>
</dbReference>
<feature type="transmembrane region" description="Helical" evidence="6">
    <location>
        <begin position="442"/>
        <end position="461"/>
    </location>
</feature>
<dbReference type="AlphaFoldDB" id="A0A6P4IIV9"/>
<dbReference type="Proteomes" id="UP001652661">
    <property type="component" value="Chromosome 3L"/>
</dbReference>
<evidence type="ECO:0000256" key="4">
    <source>
        <dbReference type="ARBA" id="ARBA00023136"/>
    </source>
</evidence>
<protein>
    <submittedName>
        <fullName evidence="9">Protein sneaky</fullName>
    </submittedName>
</protein>
<evidence type="ECO:0000313" key="9">
    <source>
        <dbReference type="RefSeq" id="XP_017022701.1"/>
    </source>
</evidence>
<dbReference type="PANTHER" id="PTHR21041">
    <property type="entry name" value="DENDRITIC CELL-SPECIFIC TRANSMEMBRANE PROTEIN"/>
    <property type="match status" value="1"/>
</dbReference>
<sequence>MFLIWHWRPVYCLIHGPKSQETAKLRLVRGIVSFFVGLVTGYLIWEMVALNFTMARDGINWIVLMGLVLLTAILFALIRCIRTLVMLTFVQLAGRAGTLYLRAMAFALIIAGPIDNLVTNAGEVSRVFVCSGVLTYNLSKTRFDLMAKPFTNTLKDMDRDVDEIRQTFGELQGVLGDLKHAVEQSDFAEENAETGMYKRNLSNTDAGEGEELPTADEMQQRFKMNMKNRCKHQLDSGQRVCEQVFREGYRKCTTNFQWWIGKVICWPYRVDIICEVDIFGDPDKICDPSEVVPGNFGETYVELLRTEQELFNNSSEIVVSYKLRDEEQAKTHVKSAERTAEGFAKDFERHRKRFKRIMGVIEMCLCLFMLRLPFYSLRYYYWYLTNLEHDNIYITDYFKHVDRRVKKKGSESILPLRTYEKARYFDLDRWCGRTTKESDKTFYTLLRFFLELTTAVIFILFDRIVVELLQIIRQRSLIRYDQKGEHEVRFNITGVGKMAQLLRVTMRNFNINENVSTSLSNEECLPNPHVLPNSFYYWLILLYLAIFVVILQSHTFLRQRRVICSYFYEKREKQRILYLYNRILRQRIMALQNLVEDVEDNLAHYKVRMNLNPLLQLRSAYPETFDWLRYLPCGKLSCLVCCDPEDKEFVLCHSCRVPYCDTCAEEMNHVCINCDAILTMRHRLDKMDEASIDVYIYRKSQ</sequence>
<evidence type="ECO:0000259" key="7">
    <source>
        <dbReference type="Pfam" id="PF07782"/>
    </source>
</evidence>
<gene>
    <name evidence="9" type="primary">snky</name>
</gene>
<evidence type="ECO:0000256" key="6">
    <source>
        <dbReference type="SAM" id="Phobius"/>
    </source>
</evidence>
<dbReference type="OrthoDB" id="5985669at2759"/>
<evidence type="ECO:0000256" key="2">
    <source>
        <dbReference type="ARBA" id="ARBA00022692"/>
    </source>
</evidence>
<feature type="transmembrane region" description="Helical" evidence="6">
    <location>
        <begin position="99"/>
        <end position="118"/>
    </location>
</feature>
<evidence type="ECO:0000313" key="8">
    <source>
        <dbReference type="Proteomes" id="UP001652661"/>
    </source>
</evidence>
<feature type="transmembrane region" description="Helical" evidence="6">
    <location>
        <begin position="357"/>
        <end position="374"/>
    </location>
</feature>
<keyword evidence="5" id="KW-0175">Coiled coil</keyword>
<comment type="subcellular location">
    <subcellularLocation>
        <location evidence="1">Membrane</location>
        <topology evidence="1">Multi-pass membrane protein</topology>
    </subcellularLocation>
</comment>
<keyword evidence="3 6" id="KW-1133">Transmembrane helix</keyword>